<dbReference type="EMBL" id="MU150230">
    <property type="protein sequence ID" value="KAF9469414.1"/>
    <property type="molecule type" value="Genomic_DNA"/>
</dbReference>
<reference evidence="3" key="1">
    <citation type="submission" date="2020-11" db="EMBL/GenBank/DDBJ databases">
        <authorList>
            <consortium name="DOE Joint Genome Institute"/>
            <person name="Ahrendt S."/>
            <person name="Riley R."/>
            <person name="Andreopoulos W."/>
            <person name="Labutti K."/>
            <person name="Pangilinan J."/>
            <person name="Ruiz-Duenas F.J."/>
            <person name="Barrasa J.M."/>
            <person name="Sanchez-Garcia M."/>
            <person name="Camarero S."/>
            <person name="Miyauchi S."/>
            <person name="Serrano A."/>
            <person name="Linde D."/>
            <person name="Babiker R."/>
            <person name="Drula E."/>
            <person name="Ayuso-Fernandez I."/>
            <person name="Pacheco R."/>
            <person name="Padilla G."/>
            <person name="Ferreira P."/>
            <person name="Barriuso J."/>
            <person name="Kellner H."/>
            <person name="Castanera R."/>
            <person name="Alfaro M."/>
            <person name="Ramirez L."/>
            <person name="Pisabarro A.G."/>
            <person name="Kuo A."/>
            <person name="Tritt A."/>
            <person name="Lipzen A."/>
            <person name="He G."/>
            <person name="Yan M."/>
            <person name="Ng V."/>
            <person name="Cullen D."/>
            <person name="Martin F."/>
            <person name="Rosso M.-N."/>
            <person name="Henrissat B."/>
            <person name="Hibbett D."/>
            <person name="Martinez A.T."/>
            <person name="Grigoriev I.V."/>
        </authorList>
    </citation>
    <scope>NUCLEOTIDE SEQUENCE</scope>
    <source>
        <strain evidence="3">CBS 247.69</strain>
    </source>
</reference>
<gene>
    <name evidence="3" type="ORF">BDZ94DRAFT_1303886</name>
</gene>
<proteinExistence type="predicted"/>
<feature type="compositionally biased region" description="Polar residues" evidence="1">
    <location>
        <begin position="161"/>
        <end position="170"/>
    </location>
</feature>
<evidence type="ECO:0000256" key="2">
    <source>
        <dbReference type="SAM" id="SignalP"/>
    </source>
</evidence>
<protein>
    <submittedName>
        <fullName evidence="3">Uncharacterized protein</fullName>
    </submittedName>
</protein>
<sequence length="190" mass="19124">MLSFPLALVTLFASSALAQTSLYIPGFDPQPISADILGVDAQGRTTWALHQGARTGTFDDSGFIGTATLVEGPNDVSFTFAAPEFTMGIGCSLSGDVAVCSTGTGAEAAVATETISRILVQAGTTAAAAAQTPDITPSPSASPSKSSEPASSGTTKDDSAPNPTNSSSAKSLRPYIATFSITIALVAVFI</sequence>
<dbReference type="OrthoDB" id="4991875at2759"/>
<evidence type="ECO:0000313" key="3">
    <source>
        <dbReference type="EMBL" id="KAF9469414.1"/>
    </source>
</evidence>
<dbReference type="Proteomes" id="UP000807353">
    <property type="component" value="Unassembled WGS sequence"/>
</dbReference>
<feature type="region of interest" description="Disordered" evidence="1">
    <location>
        <begin position="129"/>
        <end position="170"/>
    </location>
</feature>
<feature type="compositionally biased region" description="Low complexity" evidence="1">
    <location>
        <begin position="129"/>
        <end position="152"/>
    </location>
</feature>
<dbReference type="AlphaFoldDB" id="A0A9P5YHK2"/>
<evidence type="ECO:0000313" key="4">
    <source>
        <dbReference type="Proteomes" id="UP000807353"/>
    </source>
</evidence>
<keyword evidence="4" id="KW-1185">Reference proteome</keyword>
<evidence type="ECO:0000256" key="1">
    <source>
        <dbReference type="SAM" id="MobiDB-lite"/>
    </source>
</evidence>
<organism evidence="3 4">
    <name type="scientific">Collybia nuda</name>
    <dbReference type="NCBI Taxonomy" id="64659"/>
    <lineage>
        <taxon>Eukaryota</taxon>
        <taxon>Fungi</taxon>
        <taxon>Dikarya</taxon>
        <taxon>Basidiomycota</taxon>
        <taxon>Agaricomycotina</taxon>
        <taxon>Agaricomycetes</taxon>
        <taxon>Agaricomycetidae</taxon>
        <taxon>Agaricales</taxon>
        <taxon>Tricholomatineae</taxon>
        <taxon>Clitocybaceae</taxon>
        <taxon>Collybia</taxon>
    </lineage>
</organism>
<feature type="signal peptide" evidence="2">
    <location>
        <begin position="1"/>
        <end position="18"/>
    </location>
</feature>
<comment type="caution">
    <text evidence="3">The sequence shown here is derived from an EMBL/GenBank/DDBJ whole genome shotgun (WGS) entry which is preliminary data.</text>
</comment>
<name>A0A9P5YHK2_9AGAR</name>
<feature type="chain" id="PRO_5040387125" evidence="2">
    <location>
        <begin position="19"/>
        <end position="190"/>
    </location>
</feature>
<accession>A0A9P5YHK2</accession>
<keyword evidence="2" id="KW-0732">Signal</keyword>